<evidence type="ECO:0000313" key="2">
    <source>
        <dbReference type="Proteomes" id="UP000358010"/>
    </source>
</evidence>
<gene>
    <name evidence="1" type="ORF">NCTC10974_03662</name>
</gene>
<dbReference type="Proteomes" id="UP000358010">
    <property type="component" value="Unassembled WGS sequence"/>
</dbReference>
<name>A0A485JKI2_ECOLX</name>
<dbReference type="AlphaFoldDB" id="A0A485JKI2"/>
<dbReference type="EMBL" id="CAADJZ010000001">
    <property type="protein sequence ID" value="VFT70102.1"/>
    <property type="molecule type" value="Genomic_DNA"/>
</dbReference>
<reference evidence="1 2" key="1">
    <citation type="submission" date="2019-03" db="EMBL/GenBank/DDBJ databases">
        <authorList>
            <consortium name="Pathogen Informatics"/>
        </authorList>
    </citation>
    <scope>NUCLEOTIDE SEQUENCE [LARGE SCALE GENOMIC DNA]</scope>
    <source>
        <strain evidence="1 2">NCTC10974</strain>
    </source>
</reference>
<protein>
    <submittedName>
        <fullName evidence="1">Uncharacterized protein</fullName>
    </submittedName>
</protein>
<accession>A0A485JKI2</accession>
<sequence length="112" mass="13499">MTRDVQLDVGCQQALRRIPAGEIITRMTHQEGQLLIAPLIFQFHWRREFAQQRRHRLEVDIIKDKGLFRLGDVQHRIDRMTAFLQRDHFAFVIIQFDGKRNMQRLFFWPDPA</sequence>
<proteinExistence type="predicted"/>
<evidence type="ECO:0000313" key="1">
    <source>
        <dbReference type="EMBL" id="VFT70102.1"/>
    </source>
</evidence>
<organism evidence="1 2">
    <name type="scientific">Escherichia coli</name>
    <dbReference type="NCBI Taxonomy" id="562"/>
    <lineage>
        <taxon>Bacteria</taxon>
        <taxon>Pseudomonadati</taxon>
        <taxon>Pseudomonadota</taxon>
        <taxon>Gammaproteobacteria</taxon>
        <taxon>Enterobacterales</taxon>
        <taxon>Enterobacteriaceae</taxon>
        <taxon>Escherichia</taxon>
    </lineage>
</organism>